<dbReference type="Pfam" id="PF12833">
    <property type="entry name" value="HTH_18"/>
    <property type="match status" value="1"/>
</dbReference>
<dbReference type="Gene3D" id="1.10.10.60">
    <property type="entry name" value="Homeodomain-like"/>
    <property type="match status" value="1"/>
</dbReference>
<reference evidence="4 5" key="1">
    <citation type="submission" date="2018-07" db="EMBL/GenBank/DDBJ databases">
        <title>Halomonas montanilacus sp. nov., isolated from Lake Pengyan on Tibetan Plateau.</title>
        <authorList>
            <person name="Lu H."/>
            <person name="Xing P."/>
            <person name="Wu Q."/>
        </authorList>
    </citation>
    <scope>NUCLEOTIDE SEQUENCE [LARGE SCALE GENOMIC DNA]</scope>
    <source>
        <strain evidence="4 5">PYC7W</strain>
    </source>
</reference>
<dbReference type="GO" id="GO:0043565">
    <property type="term" value="F:sequence-specific DNA binding"/>
    <property type="evidence" value="ECO:0007669"/>
    <property type="project" value="InterPro"/>
</dbReference>
<dbReference type="OrthoDB" id="6670788at2"/>
<dbReference type="PANTHER" id="PTHR47893">
    <property type="entry name" value="REGULATORY PROTEIN PCHR"/>
    <property type="match status" value="1"/>
</dbReference>
<sequence length="316" mass="35157">MFMGTIIVLFSMPAGVIRMAVGVNHCSTHGSRSLGCLPLTQTHCELDDGLAVNLLRHHSAFERIEKSCDPYGRPMLALTFGLQGESQFRQNDGARLTFRAGYTTIAGFTASRGERCLPAGQSILQLRILLDERRLRQYANGEQVAKWLGNDSVNRLAFAATTGVCHAHVRALACQMQQDCSRLDMQVHALSALAHALRVLLLDSRENNRLSHARIERLERARSLLLERLDCPPALADLSAAVGLNECALKQGFRHRFGTTPRRLLHEARMCEAHTFLESGCQVAQAAYRVGYAHPGNFSVAFLRYYGYYPKAVFDK</sequence>
<dbReference type="InterPro" id="IPR018060">
    <property type="entry name" value="HTH_AraC"/>
</dbReference>
<dbReference type="SUPFAM" id="SSF46689">
    <property type="entry name" value="Homeodomain-like"/>
    <property type="match status" value="2"/>
</dbReference>
<dbReference type="PANTHER" id="PTHR47893:SF1">
    <property type="entry name" value="REGULATORY PROTEIN PCHR"/>
    <property type="match status" value="1"/>
</dbReference>
<comment type="caution">
    <text evidence="4">The sequence shown here is derived from an EMBL/GenBank/DDBJ whole genome shotgun (WGS) entry which is preliminary data.</text>
</comment>
<dbReference type="EMBL" id="QPII01000004">
    <property type="protein sequence ID" value="RCV90171.1"/>
    <property type="molecule type" value="Genomic_DNA"/>
</dbReference>
<keyword evidence="1" id="KW-0805">Transcription regulation</keyword>
<keyword evidence="5" id="KW-1185">Reference proteome</keyword>
<evidence type="ECO:0000313" key="5">
    <source>
        <dbReference type="Proteomes" id="UP000252405"/>
    </source>
</evidence>
<organism evidence="4 5">
    <name type="scientific">Billgrantia montanilacus</name>
    <dbReference type="NCBI Taxonomy" id="2282305"/>
    <lineage>
        <taxon>Bacteria</taxon>
        <taxon>Pseudomonadati</taxon>
        <taxon>Pseudomonadota</taxon>
        <taxon>Gammaproteobacteria</taxon>
        <taxon>Oceanospirillales</taxon>
        <taxon>Halomonadaceae</taxon>
        <taxon>Billgrantia</taxon>
    </lineage>
</organism>
<dbReference type="Proteomes" id="UP000252405">
    <property type="component" value="Unassembled WGS sequence"/>
</dbReference>
<protein>
    <submittedName>
        <fullName evidence="4">AraC family transcriptional regulator</fullName>
    </submittedName>
</protein>
<dbReference type="PROSITE" id="PS01124">
    <property type="entry name" value="HTH_ARAC_FAMILY_2"/>
    <property type="match status" value="1"/>
</dbReference>
<dbReference type="AlphaFoldDB" id="A0A368U038"/>
<dbReference type="InterPro" id="IPR053142">
    <property type="entry name" value="PchR_regulatory_protein"/>
</dbReference>
<gene>
    <name evidence="4" type="ORF">DU505_07955</name>
</gene>
<name>A0A368U038_9GAMM</name>
<dbReference type="InterPro" id="IPR009057">
    <property type="entry name" value="Homeodomain-like_sf"/>
</dbReference>
<keyword evidence="2" id="KW-0804">Transcription</keyword>
<proteinExistence type="predicted"/>
<evidence type="ECO:0000259" key="3">
    <source>
        <dbReference type="PROSITE" id="PS01124"/>
    </source>
</evidence>
<dbReference type="GO" id="GO:0003700">
    <property type="term" value="F:DNA-binding transcription factor activity"/>
    <property type="evidence" value="ECO:0007669"/>
    <property type="project" value="InterPro"/>
</dbReference>
<accession>A0A368U038</accession>
<evidence type="ECO:0000313" key="4">
    <source>
        <dbReference type="EMBL" id="RCV90171.1"/>
    </source>
</evidence>
<evidence type="ECO:0000256" key="1">
    <source>
        <dbReference type="ARBA" id="ARBA00023015"/>
    </source>
</evidence>
<feature type="domain" description="HTH araC/xylS-type" evidence="3">
    <location>
        <begin position="219"/>
        <end position="316"/>
    </location>
</feature>
<dbReference type="SMART" id="SM00342">
    <property type="entry name" value="HTH_ARAC"/>
    <property type="match status" value="1"/>
</dbReference>
<evidence type="ECO:0000256" key="2">
    <source>
        <dbReference type="ARBA" id="ARBA00023163"/>
    </source>
</evidence>